<gene>
    <name evidence="1" type="ORF">DM02DRAFT_578226</name>
</gene>
<protein>
    <submittedName>
        <fullName evidence="1">Uncharacterized protein</fullName>
    </submittedName>
</protein>
<proteinExistence type="predicted"/>
<reference evidence="1 2" key="1">
    <citation type="journal article" date="2018" name="Sci. Rep.">
        <title>Comparative genomics provides insights into the lifestyle and reveals functional heterogeneity of dark septate endophytic fungi.</title>
        <authorList>
            <person name="Knapp D.G."/>
            <person name="Nemeth J.B."/>
            <person name="Barry K."/>
            <person name="Hainaut M."/>
            <person name="Henrissat B."/>
            <person name="Johnson J."/>
            <person name="Kuo A."/>
            <person name="Lim J.H.P."/>
            <person name="Lipzen A."/>
            <person name="Nolan M."/>
            <person name="Ohm R.A."/>
            <person name="Tamas L."/>
            <person name="Grigoriev I.V."/>
            <person name="Spatafora J.W."/>
            <person name="Nagy L.G."/>
            <person name="Kovacs G.M."/>
        </authorList>
    </citation>
    <scope>NUCLEOTIDE SEQUENCE [LARGE SCALE GENOMIC DNA]</scope>
    <source>
        <strain evidence="1 2">DSE2036</strain>
    </source>
</reference>
<dbReference type="AlphaFoldDB" id="A0A2V1CWS6"/>
<organism evidence="1 2">
    <name type="scientific">Periconia macrospinosa</name>
    <dbReference type="NCBI Taxonomy" id="97972"/>
    <lineage>
        <taxon>Eukaryota</taxon>
        <taxon>Fungi</taxon>
        <taxon>Dikarya</taxon>
        <taxon>Ascomycota</taxon>
        <taxon>Pezizomycotina</taxon>
        <taxon>Dothideomycetes</taxon>
        <taxon>Pleosporomycetidae</taxon>
        <taxon>Pleosporales</taxon>
        <taxon>Massarineae</taxon>
        <taxon>Periconiaceae</taxon>
        <taxon>Periconia</taxon>
    </lineage>
</organism>
<name>A0A2V1CWS6_9PLEO</name>
<dbReference type="PANTHER" id="PTHR37535:SF3">
    <property type="entry name" value="FLUG DOMAIN-CONTAINING PROTEIN"/>
    <property type="match status" value="1"/>
</dbReference>
<dbReference type="PANTHER" id="PTHR37535">
    <property type="entry name" value="FLUG DOMAIN PROTEIN"/>
    <property type="match status" value="1"/>
</dbReference>
<dbReference type="EMBL" id="KZ806593">
    <property type="protein sequence ID" value="PVH90190.1"/>
    <property type="molecule type" value="Genomic_DNA"/>
</dbReference>
<sequence length="234" mass="27191">MEDIFSDLVALAAGETIKLPIAETAKDHEKAGIARMIERWKIFAIHLPPPFKEAEMAEPFQSPPSLNFIKAYMLWRVRTAQARITEKISIHSLQKEFQQFRRTVNLANNHSYTTKEVLEIKQYIKDLHKQGASVKKRQKSIAFFADTEAIISYSWRCDEHVHNHPRMMIQETWNILLCSYWGLRPGDTVESSTYRGSNEGLTYGDATLSLFRNHGQLLYELKLTLRNRKHKRSS</sequence>
<evidence type="ECO:0000313" key="2">
    <source>
        <dbReference type="Proteomes" id="UP000244855"/>
    </source>
</evidence>
<dbReference type="OrthoDB" id="3943630at2759"/>
<accession>A0A2V1CWS6</accession>
<dbReference type="Proteomes" id="UP000244855">
    <property type="component" value="Unassembled WGS sequence"/>
</dbReference>
<evidence type="ECO:0000313" key="1">
    <source>
        <dbReference type="EMBL" id="PVH90190.1"/>
    </source>
</evidence>
<feature type="non-terminal residue" evidence="1">
    <location>
        <position position="234"/>
    </location>
</feature>
<keyword evidence="2" id="KW-1185">Reference proteome</keyword>